<dbReference type="AlphaFoldDB" id="I4HDN3"/>
<accession>I4HDN3</accession>
<evidence type="ECO:0000313" key="2">
    <source>
        <dbReference type="Proteomes" id="UP000003613"/>
    </source>
</evidence>
<reference evidence="1 2" key="1">
    <citation type="submission" date="2012-04" db="EMBL/GenBank/DDBJ databases">
        <authorList>
            <person name="Genoscope - CEA"/>
        </authorList>
    </citation>
    <scope>NUCLEOTIDE SEQUENCE [LARGE SCALE GENOMIC DNA]</scope>
    <source>
        <strain evidence="1 2">9807</strain>
    </source>
</reference>
<dbReference type="EMBL" id="CAIM01000578">
    <property type="protein sequence ID" value="CCI20157.1"/>
    <property type="molecule type" value="Genomic_DNA"/>
</dbReference>
<dbReference type="Proteomes" id="UP000003613">
    <property type="component" value="Unassembled WGS sequence"/>
</dbReference>
<comment type="caution">
    <text evidence="1">The sequence shown here is derived from an EMBL/GenBank/DDBJ whole genome shotgun (WGS) entry which is preliminary data.</text>
</comment>
<name>I4HDN3_MICAE</name>
<evidence type="ECO:0000313" key="1">
    <source>
        <dbReference type="EMBL" id="CCI20157.1"/>
    </source>
</evidence>
<gene>
    <name evidence="1" type="ORF">MICAF_6190002</name>
</gene>
<dbReference type="HOGENOM" id="CLU_3254068_0_0_3"/>
<proteinExistence type="predicted"/>
<protein>
    <submittedName>
        <fullName evidence="1">Uncharacterized protein</fullName>
    </submittedName>
</protein>
<sequence>MNHPLPLQKSLILTIFLKNEVWYFIDEDNAQQSKALNGNHYL</sequence>
<organism evidence="1 2">
    <name type="scientific">Microcystis aeruginosa PCC 9807</name>
    <dbReference type="NCBI Taxonomy" id="1160283"/>
    <lineage>
        <taxon>Bacteria</taxon>
        <taxon>Bacillati</taxon>
        <taxon>Cyanobacteriota</taxon>
        <taxon>Cyanophyceae</taxon>
        <taxon>Oscillatoriophycideae</taxon>
        <taxon>Chroococcales</taxon>
        <taxon>Microcystaceae</taxon>
        <taxon>Microcystis</taxon>
    </lineage>
</organism>